<comment type="caution">
    <text evidence="9">The sequence shown here is derived from an EMBL/GenBank/DDBJ whole genome shotgun (WGS) entry which is preliminary data.</text>
</comment>
<dbReference type="Gene3D" id="1.20.1730.10">
    <property type="entry name" value="Sodium/glucose cotransporter"/>
    <property type="match status" value="1"/>
</dbReference>
<dbReference type="PANTHER" id="PTHR48086">
    <property type="entry name" value="SODIUM/PROLINE SYMPORTER-RELATED"/>
    <property type="match status" value="1"/>
</dbReference>
<name>E7RV88_9BURK</name>
<evidence type="ECO:0000256" key="8">
    <source>
        <dbReference type="SAM" id="Phobius"/>
    </source>
</evidence>
<dbReference type="CDD" id="cd11476">
    <property type="entry name" value="SLC5sbd_DUR3"/>
    <property type="match status" value="1"/>
</dbReference>
<evidence type="ECO:0000256" key="5">
    <source>
        <dbReference type="ARBA" id="ARBA00022989"/>
    </source>
</evidence>
<dbReference type="AlphaFoldDB" id="E7RV88"/>
<keyword evidence="5 8" id="KW-1133">Transmembrane helix</keyword>
<evidence type="ECO:0000256" key="7">
    <source>
        <dbReference type="RuleBase" id="RU362091"/>
    </source>
</evidence>
<evidence type="ECO:0000313" key="10">
    <source>
        <dbReference type="Proteomes" id="UP000011021"/>
    </source>
</evidence>
<feature type="transmembrane region" description="Helical" evidence="8">
    <location>
        <begin position="143"/>
        <end position="175"/>
    </location>
</feature>
<feature type="transmembrane region" description="Helical" evidence="8">
    <location>
        <begin position="359"/>
        <end position="379"/>
    </location>
</feature>
<feature type="transmembrane region" description="Helical" evidence="8">
    <location>
        <begin position="444"/>
        <end position="462"/>
    </location>
</feature>
<dbReference type="InterPro" id="IPR050277">
    <property type="entry name" value="Sodium:Solute_Symporter"/>
</dbReference>
<evidence type="ECO:0000313" key="9">
    <source>
        <dbReference type="EMBL" id="EFV95692.1"/>
    </source>
</evidence>
<dbReference type="HOGENOM" id="CLU_023225_1_1_4"/>
<feature type="transmembrane region" description="Helical" evidence="8">
    <location>
        <begin position="119"/>
        <end position="137"/>
    </location>
</feature>
<comment type="similarity">
    <text evidence="2 7">Belongs to the sodium:solute symporter (SSF) (TC 2.A.21) family.</text>
</comment>
<dbReference type="InterPro" id="IPR038377">
    <property type="entry name" value="Na/Glc_symporter_sf"/>
</dbReference>
<keyword evidence="6 8" id="KW-0472">Membrane</keyword>
<dbReference type="GO" id="GO:0015606">
    <property type="term" value="F:spermidine transmembrane transporter activity"/>
    <property type="evidence" value="ECO:0007669"/>
    <property type="project" value="TreeGrafter"/>
</dbReference>
<dbReference type="GO" id="GO:0005886">
    <property type="term" value="C:plasma membrane"/>
    <property type="evidence" value="ECO:0007669"/>
    <property type="project" value="TreeGrafter"/>
</dbReference>
<feature type="transmembrane region" description="Helical" evidence="8">
    <location>
        <begin position="12"/>
        <end position="29"/>
    </location>
</feature>
<dbReference type="EMBL" id="AEQP01000002">
    <property type="protein sequence ID" value="EFV95692.1"/>
    <property type="molecule type" value="Genomic_DNA"/>
</dbReference>
<evidence type="ECO:0000256" key="6">
    <source>
        <dbReference type="ARBA" id="ARBA00023136"/>
    </source>
</evidence>
<keyword evidence="10" id="KW-1185">Reference proteome</keyword>
<organism evidence="9 10">
    <name type="scientific">Lautropia mirabilis ATCC 51599</name>
    <dbReference type="NCBI Taxonomy" id="887898"/>
    <lineage>
        <taxon>Bacteria</taxon>
        <taxon>Pseudomonadati</taxon>
        <taxon>Pseudomonadota</taxon>
        <taxon>Betaproteobacteria</taxon>
        <taxon>Burkholderiales</taxon>
        <taxon>Burkholderiaceae</taxon>
        <taxon>Lautropia</taxon>
    </lineage>
</organism>
<gene>
    <name evidence="9" type="ORF">HMPREF0551_0600</name>
</gene>
<keyword evidence="3" id="KW-0813">Transport</keyword>
<keyword evidence="4 8" id="KW-0812">Transmembrane</keyword>
<dbReference type="eggNOG" id="COG0591">
    <property type="taxonomic scope" value="Bacteria"/>
</dbReference>
<sequence length="500" mass="53415">MYTSIGTGPAIFWLVLFSALFAAAGILYARRWRESLEDFVVARNTQGPIATFATLLASALGAWILFSPPEAATWGGIPAVIGYALGSMSPLVAMLLLGRRMRQLMPHGHTLTEFLLTRYGRPMYALTLAIMVFYVFIELTAEITAISMLMTLLAPVPMGLTATVVMGTVLLYTAVGGLRASIFTDKVQILIIVPMLLALVAIGWHVSGGASGVTSRLAEKAPALLDFGDAGGLKAGATFFVAILLTGIFHQGNWQRIYAARSIQDMQRGFLLGGLFVVPFILLMGLFGLAWVAMEPGGEASVALFALVMPNLPAWVALAFIPLGLALVMSSADTAISAITSIIAVDGARLLPQARPARLLRLARILVLVLAIPVVVVAAQGLSVLYLFLLADLLCAAAAFPVFLGLYSRRHDGVDALVATLAGLAAGLWMFPRPGQPLDTLLESFLLAACVPIVVTGLMRLLRRQRQTFVLESLDDGVRRFDREDAQPASDDKAPLPTQA</sequence>
<feature type="transmembrane region" description="Helical" evidence="8">
    <location>
        <begin position="270"/>
        <end position="294"/>
    </location>
</feature>
<dbReference type="Proteomes" id="UP000011021">
    <property type="component" value="Unassembled WGS sequence"/>
</dbReference>
<dbReference type="InterPro" id="IPR001734">
    <property type="entry name" value="Na/solute_symporter"/>
</dbReference>
<dbReference type="PANTHER" id="PTHR48086:SF10">
    <property type="entry name" value="AGR155CP"/>
    <property type="match status" value="1"/>
</dbReference>
<reference evidence="9 10" key="1">
    <citation type="submission" date="2010-12" db="EMBL/GenBank/DDBJ databases">
        <authorList>
            <person name="Muzny D."/>
            <person name="Qin X."/>
            <person name="Deng J."/>
            <person name="Jiang H."/>
            <person name="Liu Y."/>
            <person name="Qu J."/>
            <person name="Song X.-Z."/>
            <person name="Zhang L."/>
            <person name="Thornton R."/>
            <person name="Coyle M."/>
            <person name="Francisco L."/>
            <person name="Jackson L."/>
            <person name="Javaid M."/>
            <person name="Korchina V."/>
            <person name="Kovar C."/>
            <person name="Mata R."/>
            <person name="Mathew T."/>
            <person name="Ngo R."/>
            <person name="Nguyen L."/>
            <person name="Nguyen N."/>
            <person name="Okwuonu G."/>
            <person name="Ongeri F."/>
            <person name="Pham C."/>
            <person name="Simmons D."/>
            <person name="Wilczek-Boney K."/>
            <person name="Hale W."/>
            <person name="Jakkamsetti A."/>
            <person name="Pham P."/>
            <person name="Ruth R."/>
            <person name="San Lucas F."/>
            <person name="Warren J."/>
            <person name="Zhang J."/>
            <person name="Zhao Z."/>
            <person name="Zhou C."/>
            <person name="Zhu D."/>
            <person name="Lee S."/>
            <person name="Bess C."/>
            <person name="Blankenburg K."/>
            <person name="Forbes L."/>
            <person name="Fu Q."/>
            <person name="Gubbala S."/>
            <person name="Hirani K."/>
            <person name="Jayaseelan J.C."/>
            <person name="Lara F."/>
            <person name="Munidasa M."/>
            <person name="Palculict T."/>
            <person name="Patil S."/>
            <person name="Pu L.-L."/>
            <person name="Saada N."/>
            <person name="Tang L."/>
            <person name="Weissenberger G."/>
            <person name="Zhu Y."/>
            <person name="Hemphill L."/>
            <person name="Shang Y."/>
            <person name="Youmans B."/>
            <person name="Ayvaz T."/>
            <person name="Ross M."/>
            <person name="Santibanez J."/>
            <person name="Aqrawi P."/>
            <person name="Gross S."/>
            <person name="Joshi V."/>
            <person name="Fowler G."/>
            <person name="Nazareth L."/>
            <person name="Reid J."/>
            <person name="Worley K."/>
            <person name="Petrosino J."/>
            <person name="Highlander S."/>
            <person name="Gibbs R."/>
        </authorList>
    </citation>
    <scope>NUCLEOTIDE SEQUENCE [LARGE SCALE GENOMIC DNA]</scope>
    <source>
        <strain evidence="9 10">ATCC 51599</strain>
    </source>
</reference>
<dbReference type="RefSeq" id="WP_005672666.1">
    <property type="nucleotide sequence ID" value="NZ_CP146288.1"/>
</dbReference>
<evidence type="ECO:0000256" key="1">
    <source>
        <dbReference type="ARBA" id="ARBA00004141"/>
    </source>
</evidence>
<dbReference type="PROSITE" id="PS50283">
    <property type="entry name" value="NA_SOLUT_SYMP_3"/>
    <property type="match status" value="1"/>
</dbReference>
<feature type="transmembrane region" description="Helical" evidence="8">
    <location>
        <begin position="187"/>
        <end position="207"/>
    </location>
</feature>
<feature type="transmembrane region" description="Helical" evidence="8">
    <location>
        <begin position="314"/>
        <end position="347"/>
    </location>
</feature>
<feature type="transmembrane region" description="Helical" evidence="8">
    <location>
        <begin position="49"/>
        <end position="66"/>
    </location>
</feature>
<evidence type="ECO:0000256" key="3">
    <source>
        <dbReference type="ARBA" id="ARBA00022448"/>
    </source>
</evidence>
<dbReference type="STRING" id="887898.HMPREF0551_0600"/>
<comment type="subcellular location">
    <subcellularLocation>
        <location evidence="1">Membrane</location>
        <topology evidence="1">Multi-pass membrane protein</topology>
    </subcellularLocation>
</comment>
<evidence type="ECO:0000256" key="4">
    <source>
        <dbReference type="ARBA" id="ARBA00022692"/>
    </source>
</evidence>
<feature type="transmembrane region" description="Helical" evidence="8">
    <location>
        <begin position="227"/>
        <end position="249"/>
    </location>
</feature>
<protein>
    <submittedName>
        <fullName evidence="9">Transporter, SSS family</fullName>
    </submittedName>
</protein>
<feature type="transmembrane region" description="Helical" evidence="8">
    <location>
        <begin position="385"/>
        <end position="407"/>
    </location>
</feature>
<proteinExistence type="inferred from homology"/>
<dbReference type="Pfam" id="PF00474">
    <property type="entry name" value="SSF"/>
    <property type="match status" value="1"/>
</dbReference>
<feature type="transmembrane region" description="Helical" evidence="8">
    <location>
        <begin position="414"/>
        <end position="432"/>
    </location>
</feature>
<evidence type="ECO:0000256" key="2">
    <source>
        <dbReference type="ARBA" id="ARBA00006434"/>
    </source>
</evidence>
<accession>E7RV88</accession>
<feature type="transmembrane region" description="Helical" evidence="8">
    <location>
        <begin position="72"/>
        <end position="98"/>
    </location>
</feature>